<dbReference type="OMA" id="SPPCCTR"/>
<feature type="transmembrane region" description="Helical" evidence="1">
    <location>
        <begin position="46"/>
        <end position="63"/>
    </location>
</feature>
<dbReference type="InParanoid" id="A0A2I3RPB7"/>
<organism evidence="2 3">
    <name type="scientific">Pan troglodytes</name>
    <name type="common">Chimpanzee</name>
    <dbReference type="NCBI Taxonomy" id="9598"/>
    <lineage>
        <taxon>Eukaryota</taxon>
        <taxon>Metazoa</taxon>
        <taxon>Chordata</taxon>
        <taxon>Craniata</taxon>
        <taxon>Vertebrata</taxon>
        <taxon>Euteleostomi</taxon>
        <taxon>Mammalia</taxon>
        <taxon>Eutheria</taxon>
        <taxon>Euarchontoglires</taxon>
        <taxon>Primates</taxon>
        <taxon>Haplorrhini</taxon>
        <taxon>Catarrhini</taxon>
        <taxon>Hominidae</taxon>
        <taxon>Pan</taxon>
    </lineage>
</organism>
<sequence>MLASLSWGVCSCYTLDWPSPPCCTRNSSVSLAKTIVLSLPVPKHNVYTSIIVLSPLWVTILLIQ</sequence>
<reference evidence="2" key="2">
    <citation type="submission" date="2025-08" db="UniProtKB">
        <authorList>
            <consortium name="Ensembl"/>
        </authorList>
    </citation>
    <scope>IDENTIFICATION</scope>
</reference>
<keyword evidence="1" id="KW-0472">Membrane</keyword>
<keyword evidence="1" id="KW-1133">Transmembrane helix</keyword>
<protein>
    <submittedName>
        <fullName evidence="2">Uncharacterized protein</fullName>
    </submittedName>
</protein>
<accession>A0A2I3RPB7</accession>
<name>A0A2I3RPB7_PANTR</name>
<reference evidence="2 3" key="1">
    <citation type="journal article" date="2005" name="Nature">
        <title>Initial sequence of the chimpanzee genome and comparison with the human genome.</title>
        <authorList>
            <consortium name="Chimpanzee sequencing and analysis consortium"/>
        </authorList>
    </citation>
    <scope>NUCLEOTIDE SEQUENCE [LARGE SCALE GENOMIC DNA]</scope>
</reference>
<dbReference type="GeneTree" id="ENSGT01120000278094"/>
<evidence type="ECO:0000313" key="3">
    <source>
        <dbReference type="Proteomes" id="UP000002277"/>
    </source>
</evidence>
<evidence type="ECO:0000313" key="2">
    <source>
        <dbReference type="Ensembl" id="ENSPTRP00000066485.1"/>
    </source>
</evidence>
<dbReference type="Bgee" id="ENSPTRG00000052747">
    <property type="expression patterns" value="Expressed in temporal lobe and 5 other cell types or tissues"/>
</dbReference>
<keyword evidence="1" id="KW-0812">Transmembrane</keyword>
<dbReference type="Proteomes" id="UP000002277">
    <property type="component" value="Chromosome 8"/>
</dbReference>
<keyword evidence="3" id="KW-1185">Reference proteome</keyword>
<evidence type="ECO:0000256" key="1">
    <source>
        <dbReference type="SAM" id="Phobius"/>
    </source>
</evidence>
<dbReference type="EMBL" id="AACZ04023958">
    <property type="status" value="NOT_ANNOTATED_CDS"/>
    <property type="molecule type" value="Genomic_DNA"/>
</dbReference>
<reference evidence="2" key="3">
    <citation type="submission" date="2025-09" db="UniProtKB">
        <authorList>
            <consortium name="Ensembl"/>
        </authorList>
    </citation>
    <scope>IDENTIFICATION</scope>
</reference>
<proteinExistence type="predicted"/>
<dbReference type="Ensembl" id="ENSPTRT00000077027.1">
    <property type="protein sequence ID" value="ENSPTRP00000066485.1"/>
    <property type="gene ID" value="ENSPTRG00000052747.1"/>
</dbReference>
<dbReference type="AlphaFoldDB" id="A0A2I3RPB7"/>